<feature type="signal peptide" evidence="1">
    <location>
        <begin position="1"/>
        <end position="20"/>
    </location>
</feature>
<dbReference type="STRING" id="421531.IX38_16720"/>
<dbReference type="Proteomes" id="UP000028703">
    <property type="component" value="Unassembled WGS sequence"/>
</dbReference>
<proteinExistence type="predicted"/>
<dbReference type="eggNOG" id="ENOG5030X3D">
    <property type="taxonomic scope" value="Bacteria"/>
</dbReference>
<accession>A0A085ZB97</accession>
<keyword evidence="3" id="KW-1185">Reference proteome</keyword>
<evidence type="ECO:0000313" key="3">
    <source>
        <dbReference type="Proteomes" id="UP000028703"/>
    </source>
</evidence>
<dbReference type="AlphaFoldDB" id="A0A085ZB97"/>
<dbReference type="RefSeq" id="WP_034706605.1">
    <property type="nucleotide sequence ID" value="NZ_JPRO01000015.1"/>
</dbReference>
<evidence type="ECO:0000256" key="1">
    <source>
        <dbReference type="SAM" id="SignalP"/>
    </source>
</evidence>
<feature type="chain" id="PRO_5001800703" evidence="1">
    <location>
        <begin position="21"/>
        <end position="181"/>
    </location>
</feature>
<reference evidence="2 3" key="1">
    <citation type="submission" date="2014-07" db="EMBL/GenBank/DDBJ databases">
        <title>Genome of Chryseobacterium luteum DSM 18605.</title>
        <authorList>
            <person name="Stropko S.J."/>
            <person name="Pipes S.E."/>
            <person name="Newman J.D."/>
        </authorList>
    </citation>
    <scope>NUCLEOTIDE SEQUENCE [LARGE SCALE GENOMIC DNA]</scope>
    <source>
        <strain evidence="2 3">DSM 18605</strain>
    </source>
</reference>
<name>A0A085ZB97_9FLAO</name>
<gene>
    <name evidence="2" type="ORF">IX38_16720</name>
</gene>
<organism evidence="2 3">
    <name type="scientific">Chryseobacterium luteum</name>
    <dbReference type="NCBI Taxonomy" id="421531"/>
    <lineage>
        <taxon>Bacteria</taxon>
        <taxon>Pseudomonadati</taxon>
        <taxon>Bacteroidota</taxon>
        <taxon>Flavobacteriia</taxon>
        <taxon>Flavobacteriales</taxon>
        <taxon>Weeksellaceae</taxon>
        <taxon>Chryseobacterium group</taxon>
        <taxon>Chryseobacterium</taxon>
    </lineage>
</organism>
<comment type="caution">
    <text evidence="2">The sequence shown here is derived from an EMBL/GenBank/DDBJ whole genome shotgun (WGS) entry which is preliminary data.</text>
</comment>
<dbReference type="EMBL" id="JPRO01000015">
    <property type="protein sequence ID" value="KFF01711.1"/>
    <property type="molecule type" value="Genomic_DNA"/>
</dbReference>
<evidence type="ECO:0000313" key="2">
    <source>
        <dbReference type="EMBL" id="KFF01711.1"/>
    </source>
</evidence>
<dbReference type="OrthoDB" id="1246355at2"/>
<sequence length="181" mass="19637">MKKLSIILCTIAGIAITAQSTTLVINNYSIYDAAGRFMTIGSAGSGSYQPYMYALPNTPYTTYTIPAGGYTKYDKFDNTGGFNPIPITEWYYVDPLNSANTGIYPYNHPIITAVTSIDEWMGFAFSLTDSTGYTYDTFEVGDPVLSGGFLSSSQTGPNTGSSADWFTITTSGGQVTYFQIY</sequence>
<keyword evidence="1" id="KW-0732">Signal</keyword>
<protein>
    <submittedName>
        <fullName evidence="2">Uncharacterized protein</fullName>
    </submittedName>
</protein>